<dbReference type="GO" id="GO:0016810">
    <property type="term" value="F:hydrolase activity, acting on carbon-nitrogen (but not peptide) bonds"/>
    <property type="evidence" value="ECO:0007669"/>
    <property type="project" value="InterPro"/>
</dbReference>
<sequence>MSEPIYSADRSLYGKLRRRASKLIYRKRARLEGLKRPLITFSFDDAPQSALTEGARILEAYDARGTYFISTGLMGNESHLGKYLTGDEVRALSDRGHEIACHTYEHLDCGRTDANTIAHSLARNRAELSALGVTGISTFAYPYGDVSPQAKSVLSRTYASARALHHGLITTGTDLNQAPAIGIEGENGEAVGIKWIEAARATKDAWLVLYTHDVREAPSTWGCTIKTFERLVRCAREHDFEIVTYAEGVRRATGTA</sequence>
<keyword evidence="4" id="KW-0732">Signal</keyword>
<dbReference type="AlphaFoldDB" id="A0A918Q321"/>
<reference evidence="7" key="2">
    <citation type="submission" date="2020-09" db="EMBL/GenBank/DDBJ databases">
        <authorList>
            <person name="Sun Q."/>
            <person name="Kim S."/>
        </authorList>
    </citation>
    <scope>NUCLEOTIDE SEQUENCE</scope>
    <source>
        <strain evidence="7">KCTC 32296</strain>
    </source>
</reference>
<comment type="function">
    <text evidence="1">Is involved in generating a small heat-stable compound (Nod), an acylated oligomer of N-acetylglucosamine, that stimulates mitosis in various plant protoplasts.</text>
</comment>
<comment type="similarity">
    <text evidence="2">Belongs to the polysaccharide deacetylase family.</text>
</comment>
<organism evidence="7 8">
    <name type="scientific">Asticcacaulis endophyticus</name>
    <dbReference type="NCBI Taxonomy" id="1395890"/>
    <lineage>
        <taxon>Bacteria</taxon>
        <taxon>Pseudomonadati</taxon>
        <taxon>Pseudomonadota</taxon>
        <taxon>Alphaproteobacteria</taxon>
        <taxon>Caulobacterales</taxon>
        <taxon>Caulobacteraceae</taxon>
        <taxon>Asticcacaulis</taxon>
    </lineage>
</organism>
<accession>A0A918Q321</accession>
<gene>
    <name evidence="7" type="primary">hfsH</name>
    <name evidence="7" type="ORF">GCM10011273_16240</name>
</gene>
<dbReference type="InterPro" id="IPR011330">
    <property type="entry name" value="Glyco_hydro/deAcase_b/a-brl"/>
</dbReference>
<dbReference type="Gene3D" id="3.20.20.370">
    <property type="entry name" value="Glycoside hydrolase/deacetylase"/>
    <property type="match status" value="1"/>
</dbReference>
<dbReference type="PROSITE" id="PS51677">
    <property type="entry name" value="NODB"/>
    <property type="match status" value="1"/>
</dbReference>
<dbReference type="SUPFAM" id="SSF88713">
    <property type="entry name" value="Glycoside hydrolase/deacetylase"/>
    <property type="match status" value="1"/>
</dbReference>
<protein>
    <recommendedName>
        <fullName evidence="3">Chitooligosaccharide deacetylase</fullName>
    </recommendedName>
    <alternativeName>
        <fullName evidence="5">Nodulation protein B</fullName>
    </alternativeName>
</protein>
<evidence type="ECO:0000313" key="7">
    <source>
        <dbReference type="EMBL" id="GGZ30593.1"/>
    </source>
</evidence>
<evidence type="ECO:0000256" key="4">
    <source>
        <dbReference type="ARBA" id="ARBA00022729"/>
    </source>
</evidence>
<dbReference type="CDD" id="cd10967">
    <property type="entry name" value="CE4_GLA_like_6s"/>
    <property type="match status" value="1"/>
</dbReference>
<evidence type="ECO:0000313" key="8">
    <source>
        <dbReference type="Proteomes" id="UP000662572"/>
    </source>
</evidence>
<evidence type="ECO:0000259" key="6">
    <source>
        <dbReference type="PROSITE" id="PS51677"/>
    </source>
</evidence>
<evidence type="ECO:0000256" key="5">
    <source>
        <dbReference type="ARBA" id="ARBA00032976"/>
    </source>
</evidence>
<feature type="domain" description="NodB homology" evidence="6">
    <location>
        <begin position="37"/>
        <end position="256"/>
    </location>
</feature>
<proteinExistence type="inferred from homology"/>
<comment type="caution">
    <text evidence="7">The sequence shown here is derived from an EMBL/GenBank/DDBJ whole genome shotgun (WGS) entry which is preliminary data.</text>
</comment>
<dbReference type="Proteomes" id="UP000662572">
    <property type="component" value="Unassembled WGS sequence"/>
</dbReference>
<evidence type="ECO:0000256" key="2">
    <source>
        <dbReference type="ARBA" id="ARBA00010973"/>
    </source>
</evidence>
<dbReference type="EMBL" id="BMZB01000001">
    <property type="protein sequence ID" value="GGZ30593.1"/>
    <property type="molecule type" value="Genomic_DNA"/>
</dbReference>
<name>A0A918Q321_9CAUL</name>
<dbReference type="PANTHER" id="PTHR34216">
    <property type="match status" value="1"/>
</dbReference>
<dbReference type="GO" id="GO:0005975">
    <property type="term" value="P:carbohydrate metabolic process"/>
    <property type="evidence" value="ECO:0007669"/>
    <property type="project" value="InterPro"/>
</dbReference>
<dbReference type="InterPro" id="IPR002509">
    <property type="entry name" value="NODB_dom"/>
</dbReference>
<dbReference type="PANTHER" id="PTHR34216:SF11">
    <property type="entry name" value="CHITOOLIGOSACCHARIDE DEACETYLASE"/>
    <property type="match status" value="1"/>
</dbReference>
<evidence type="ECO:0000256" key="1">
    <source>
        <dbReference type="ARBA" id="ARBA00003236"/>
    </source>
</evidence>
<dbReference type="Pfam" id="PF01522">
    <property type="entry name" value="Polysacc_deac_1"/>
    <property type="match status" value="1"/>
</dbReference>
<keyword evidence="8" id="KW-1185">Reference proteome</keyword>
<evidence type="ECO:0000256" key="3">
    <source>
        <dbReference type="ARBA" id="ARBA00020071"/>
    </source>
</evidence>
<dbReference type="RefSeq" id="WP_189485850.1">
    <property type="nucleotide sequence ID" value="NZ_BMZB01000001.1"/>
</dbReference>
<reference evidence="7" key="1">
    <citation type="journal article" date="2014" name="Int. J. Syst. Evol. Microbiol.">
        <title>Complete genome sequence of Corynebacterium casei LMG S-19264T (=DSM 44701T), isolated from a smear-ripened cheese.</title>
        <authorList>
            <consortium name="US DOE Joint Genome Institute (JGI-PGF)"/>
            <person name="Walter F."/>
            <person name="Albersmeier A."/>
            <person name="Kalinowski J."/>
            <person name="Ruckert C."/>
        </authorList>
    </citation>
    <scope>NUCLEOTIDE SEQUENCE</scope>
    <source>
        <strain evidence="7">KCTC 32296</strain>
    </source>
</reference>
<dbReference type="InterPro" id="IPR051398">
    <property type="entry name" value="Polysacch_Deacetylase"/>
</dbReference>